<dbReference type="PANTHER" id="PTHR46749">
    <property type="entry name" value="COMPLEX III ASSEMBLY FACTOR LYRM7"/>
    <property type="match status" value="1"/>
</dbReference>
<evidence type="ECO:0000313" key="9">
    <source>
        <dbReference type="EMBL" id="ODV58230.1"/>
    </source>
</evidence>
<evidence type="ECO:0000256" key="6">
    <source>
        <dbReference type="ARBA" id="ARBA00023128"/>
    </source>
</evidence>
<proteinExistence type="inferred from homology"/>
<evidence type="ECO:0000256" key="4">
    <source>
        <dbReference type="ARBA" id="ARBA00015108"/>
    </source>
</evidence>
<accession>A0A1D2V9A5</accession>
<keyword evidence="10" id="KW-1185">Reference proteome</keyword>
<dbReference type="Proteomes" id="UP000095038">
    <property type="component" value="Unassembled WGS sequence"/>
</dbReference>
<dbReference type="GO" id="GO:0034551">
    <property type="term" value="P:mitochondrial respiratory chain complex III assembly"/>
    <property type="evidence" value="ECO:0007669"/>
    <property type="project" value="EnsemblFungi"/>
</dbReference>
<dbReference type="RefSeq" id="XP_020044537.1">
    <property type="nucleotide sequence ID" value="XM_020190954.1"/>
</dbReference>
<dbReference type="PANTHER" id="PTHR46749:SF1">
    <property type="entry name" value="COMPLEX III ASSEMBLY FACTOR LYRM7"/>
    <property type="match status" value="1"/>
</dbReference>
<keyword evidence="6" id="KW-0496">Mitochondrion</keyword>
<dbReference type="OrthoDB" id="529194at2759"/>
<keyword evidence="5" id="KW-0809">Transit peptide</keyword>
<evidence type="ECO:0000256" key="5">
    <source>
        <dbReference type="ARBA" id="ARBA00022946"/>
    </source>
</evidence>
<comment type="function">
    <text evidence="8">Assembly factor required for Rieske Fe-S protein RIP1 incorporation into the cytochrome b-c1 (CIII) complex. Functions as a chaperone, binding to this subunit within the mitochondrial matrix and stabilizing it prior to its translocation and insertion into the late CIII dimeric intermediate within the mitochondrial inner membrane. Modulates the mitochondrial matrix zinc pool.</text>
</comment>
<evidence type="ECO:0000313" key="10">
    <source>
        <dbReference type="Proteomes" id="UP000095038"/>
    </source>
</evidence>
<comment type="subcellular location">
    <subcellularLocation>
        <location evidence="1">Mitochondrion matrix</location>
    </subcellularLocation>
</comment>
<protein>
    <recommendedName>
        <fullName evidence="4">Mitochondrial zinc maintenance protein 1, mitochondrial</fullName>
    </recommendedName>
</protein>
<reference evidence="10" key="1">
    <citation type="submission" date="2016-05" db="EMBL/GenBank/DDBJ databases">
        <title>Comparative genomics of biotechnologically important yeasts.</title>
        <authorList>
            <consortium name="DOE Joint Genome Institute"/>
            <person name="Riley R."/>
            <person name="Haridas S."/>
            <person name="Wolfe K.H."/>
            <person name="Lopes M.R."/>
            <person name="Hittinger C.T."/>
            <person name="Goker M."/>
            <person name="Salamov A."/>
            <person name="Wisecaver J."/>
            <person name="Long T.M."/>
            <person name="Aerts A.L."/>
            <person name="Barry K."/>
            <person name="Choi C."/>
            <person name="Clum A."/>
            <person name="Coughlan A.Y."/>
            <person name="Deshpande S."/>
            <person name="Douglass A.P."/>
            <person name="Hanson S.J."/>
            <person name="Klenk H.-P."/>
            <person name="Labutti K."/>
            <person name="Lapidus A."/>
            <person name="Lindquist E."/>
            <person name="Lipzen A."/>
            <person name="Meier-Kolthoff J.P."/>
            <person name="Ohm R.A."/>
            <person name="Otillar R.P."/>
            <person name="Pangilinan J."/>
            <person name="Peng Y."/>
            <person name="Rokas A."/>
            <person name="Rosa C.A."/>
            <person name="Scheuner C."/>
            <person name="Sibirny A.A."/>
            <person name="Slot J.C."/>
            <person name="Stielow J.B."/>
            <person name="Sun H."/>
            <person name="Kurtzman C.P."/>
            <person name="Blackwell M."/>
            <person name="Grigoriev I.V."/>
            <person name="Jeffries T.W."/>
        </authorList>
    </citation>
    <scope>NUCLEOTIDE SEQUENCE [LARGE SCALE GENOMIC DNA]</scope>
    <source>
        <strain evidence="10">DSM 1968</strain>
    </source>
</reference>
<comment type="similarity">
    <text evidence="2">Belongs to the complex I LYR family. MZM1 subfamily.</text>
</comment>
<gene>
    <name evidence="9" type="ORF">ASCRUDRAFT_39747</name>
</gene>
<dbReference type="FunCoup" id="A0A1D2V9A5">
    <property type="interactions" value="13"/>
</dbReference>
<dbReference type="AlphaFoldDB" id="A0A1D2V9A5"/>
<dbReference type="GO" id="GO:0005759">
    <property type="term" value="C:mitochondrial matrix"/>
    <property type="evidence" value="ECO:0007669"/>
    <property type="project" value="UniProtKB-SubCell"/>
</dbReference>
<evidence type="ECO:0000256" key="2">
    <source>
        <dbReference type="ARBA" id="ARBA00009949"/>
    </source>
</evidence>
<dbReference type="InParanoid" id="A0A1D2V9A5"/>
<dbReference type="InterPro" id="IPR050435">
    <property type="entry name" value="MZM1/LYRM7"/>
</dbReference>
<dbReference type="InterPro" id="IPR045298">
    <property type="entry name" value="Complex1_LYR_LYRM7"/>
</dbReference>
<dbReference type="EMBL" id="KV454494">
    <property type="protein sequence ID" value="ODV58230.1"/>
    <property type="molecule type" value="Genomic_DNA"/>
</dbReference>
<organism evidence="9 10">
    <name type="scientific">Ascoidea rubescens DSM 1968</name>
    <dbReference type="NCBI Taxonomy" id="1344418"/>
    <lineage>
        <taxon>Eukaryota</taxon>
        <taxon>Fungi</taxon>
        <taxon>Dikarya</taxon>
        <taxon>Ascomycota</taxon>
        <taxon>Saccharomycotina</taxon>
        <taxon>Saccharomycetes</taxon>
        <taxon>Ascoideaceae</taxon>
        <taxon>Ascoidea</taxon>
    </lineage>
</organism>
<dbReference type="GeneID" id="30964590"/>
<keyword evidence="7" id="KW-0143">Chaperone</keyword>
<evidence type="ECO:0000256" key="1">
    <source>
        <dbReference type="ARBA" id="ARBA00004305"/>
    </source>
</evidence>
<comment type="subunit">
    <text evidence="3">Interacts with RIP1.</text>
</comment>
<name>A0A1D2V9A5_9ASCO</name>
<evidence type="ECO:0000256" key="7">
    <source>
        <dbReference type="ARBA" id="ARBA00023186"/>
    </source>
</evidence>
<sequence>MSSGKAASLNAYRNALRATRIAFNQDTATLAASREQIRNGFRNPDTSKAVEERIKHIEEISRFLRRNVVQGKLEDPENAPTKYKLNIHEETELGDNDSVKKAKKILMDKNQGCCGGSSAKI</sequence>
<dbReference type="STRING" id="1344418.A0A1D2V9A5"/>
<evidence type="ECO:0000256" key="8">
    <source>
        <dbReference type="ARBA" id="ARBA00025268"/>
    </source>
</evidence>
<dbReference type="CDD" id="cd20267">
    <property type="entry name" value="Complex1_LYR_LYRM7"/>
    <property type="match status" value="1"/>
</dbReference>
<evidence type="ECO:0000256" key="3">
    <source>
        <dbReference type="ARBA" id="ARBA00011589"/>
    </source>
</evidence>
<dbReference type="GO" id="GO:0044183">
    <property type="term" value="F:protein folding chaperone"/>
    <property type="evidence" value="ECO:0007669"/>
    <property type="project" value="EnsemblFungi"/>
</dbReference>